<gene>
    <name evidence="1" type="ORF">ACFP1K_07555</name>
</gene>
<organism evidence="1 2">
    <name type="scientific">Sphaerisporangium aureirubrum</name>
    <dbReference type="NCBI Taxonomy" id="1544736"/>
    <lineage>
        <taxon>Bacteria</taxon>
        <taxon>Bacillati</taxon>
        <taxon>Actinomycetota</taxon>
        <taxon>Actinomycetes</taxon>
        <taxon>Streptosporangiales</taxon>
        <taxon>Streptosporangiaceae</taxon>
        <taxon>Sphaerisporangium</taxon>
    </lineage>
</organism>
<dbReference type="EMBL" id="JBHSRF010000007">
    <property type="protein sequence ID" value="MFC6081012.1"/>
    <property type="molecule type" value="Genomic_DNA"/>
</dbReference>
<dbReference type="RefSeq" id="WP_380748401.1">
    <property type="nucleotide sequence ID" value="NZ_JBHSRF010000007.1"/>
</dbReference>
<evidence type="ECO:0000313" key="1">
    <source>
        <dbReference type="EMBL" id="MFC6081012.1"/>
    </source>
</evidence>
<protein>
    <submittedName>
        <fullName evidence="1">Uncharacterized protein</fullName>
    </submittedName>
</protein>
<dbReference type="Proteomes" id="UP001596137">
    <property type="component" value="Unassembled WGS sequence"/>
</dbReference>
<evidence type="ECO:0000313" key="2">
    <source>
        <dbReference type="Proteomes" id="UP001596137"/>
    </source>
</evidence>
<accession>A0ABW1NG21</accession>
<comment type="caution">
    <text evidence="1">The sequence shown here is derived from an EMBL/GenBank/DDBJ whole genome shotgun (WGS) entry which is preliminary data.</text>
</comment>
<reference evidence="2" key="1">
    <citation type="journal article" date="2019" name="Int. J. Syst. Evol. Microbiol.">
        <title>The Global Catalogue of Microorganisms (GCM) 10K type strain sequencing project: providing services to taxonomists for standard genome sequencing and annotation.</title>
        <authorList>
            <consortium name="The Broad Institute Genomics Platform"/>
            <consortium name="The Broad Institute Genome Sequencing Center for Infectious Disease"/>
            <person name="Wu L."/>
            <person name="Ma J."/>
        </authorList>
    </citation>
    <scope>NUCLEOTIDE SEQUENCE [LARGE SCALE GENOMIC DNA]</scope>
    <source>
        <strain evidence="2">JCM 30346</strain>
    </source>
</reference>
<keyword evidence="2" id="KW-1185">Reference proteome</keyword>
<name>A0ABW1NG21_9ACTN</name>
<sequence length="107" mass="11493">MSITFFTTHPQGPQVNMANGNAAAVLDLLGYPGEENLYGESAAEDFLGRVLTAQALLATATEDDTPDVTDGRWTSCGRAPGYLAGRLAELHELTTWAHHHQSPVLWG</sequence>
<proteinExistence type="predicted"/>